<gene>
    <name evidence="2" type="ORF">I79_025917</name>
</gene>
<evidence type="ECO:0000256" key="1">
    <source>
        <dbReference type="SAM" id="MobiDB-lite"/>
    </source>
</evidence>
<feature type="compositionally biased region" description="Basic and acidic residues" evidence="1">
    <location>
        <begin position="45"/>
        <end position="54"/>
    </location>
</feature>
<feature type="compositionally biased region" description="Low complexity" evidence="1">
    <location>
        <begin position="124"/>
        <end position="133"/>
    </location>
</feature>
<evidence type="ECO:0000313" key="3">
    <source>
        <dbReference type="Proteomes" id="UP000001075"/>
    </source>
</evidence>
<proteinExistence type="predicted"/>
<feature type="compositionally biased region" description="Basic and acidic residues" evidence="1">
    <location>
        <begin position="98"/>
        <end position="109"/>
    </location>
</feature>
<dbReference type="EMBL" id="JH012221">
    <property type="protein sequence ID" value="EGV91414.1"/>
    <property type="molecule type" value="Genomic_DNA"/>
</dbReference>
<sequence>MPAMRQSTSQSQCGIKPCRGHGEEQSSLLCNLPGQAHLETTPVTEEVRAKEDKGSHKHRSTALKSQGKPKQGSSSRPPWPRSAPSEPAQDKPFVFKQEFMKRDYNDPVKDMGTSALEEPCNLDPSVLYSSSSPYPKPAL</sequence>
<accession>G3IPK3</accession>
<feature type="compositionally biased region" description="Polar residues" evidence="1">
    <location>
        <begin position="1"/>
        <end position="13"/>
    </location>
</feature>
<dbReference type="Proteomes" id="UP000001075">
    <property type="component" value="Unassembled WGS sequence"/>
</dbReference>
<dbReference type="AlphaFoldDB" id="G3IPK3"/>
<feature type="region of interest" description="Disordered" evidence="1">
    <location>
        <begin position="1"/>
        <end position="139"/>
    </location>
</feature>
<feature type="compositionally biased region" description="Low complexity" evidence="1">
    <location>
        <begin position="64"/>
        <end position="87"/>
    </location>
</feature>
<name>G3IPK3_CRIGR</name>
<dbReference type="InParanoid" id="G3IPK3"/>
<reference evidence="3" key="1">
    <citation type="journal article" date="2011" name="Nat. Biotechnol.">
        <title>The genomic sequence of the Chinese hamster ovary (CHO)-K1 cell line.</title>
        <authorList>
            <person name="Xu X."/>
            <person name="Nagarajan H."/>
            <person name="Lewis N.E."/>
            <person name="Pan S."/>
            <person name="Cai Z."/>
            <person name="Liu X."/>
            <person name="Chen W."/>
            <person name="Xie M."/>
            <person name="Wang W."/>
            <person name="Hammond S."/>
            <person name="Andersen M.R."/>
            <person name="Neff N."/>
            <person name="Passarelli B."/>
            <person name="Koh W."/>
            <person name="Fan H.C."/>
            <person name="Wang J."/>
            <person name="Gui Y."/>
            <person name="Lee K.H."/>
            <person name="Betenbaugh M.J."/>
            <person name="Quake S.R."/>
            <person name="Famili I."/>
            <person name="Palsson B.O."/>
            <person name="Wang J."/>
        </authorList>
    </citation>
    <scope>NUCLEOTIDE SEQUENCE [LARGE SCALE GENOMIC DNA]</scope>
    <source>
        <strain evidence="3">CHO K1 cell line</strain>
    </source>
</reference>
<protein>
    <submittedName>
        <fullName evidence="2">Uncharacterized protein</fullName>
    </submittedName>
</protein>
<evidence type="ECO:0000313" key="2">
    <source>
        <dbReference type="EMBL" id="EGV91414.1"/>
    </source>
</evidence>
<organism evidence="2 3">
    <name type="scientific">Cricetulus griseus</name>
    <name type="common">Chinese hamster</name>
    <name type="synonym">Cricetulus barabensis griseus</name>
    <dbReference type="NCBI Taxonomy" id="10029"/>
    <lineage>
        <taxon>Eukaryota</taxon>
        <taxon>Metazoa</taxon>
        <taxon>Chordata</taxon>
        <taxon>Craniata</taxon>
        <taxon>Vertebrata</taxon>
        <taxon>Euteleostomi</taxon>
        <taxon>Mammalia</taxon>
        <taxon>Eutheria</taxon>
        <taxon>Euarchontoglires</taxon>
        <taxon>Glires</taxon>
        <taxon>Rodentia</taxon>
        <taxon>Myomorpha</taxon>
        <taxon>Muroidea</taxon>
        <taxon>Cricetidae</taxon>
        <taxon>Cricetinae</taxon>
        <taxon>Cricetulus</taxon>
    </lineage>
</organism>